<feature type="transmembrane region" description="Helical" evidence="1">
    <location>
        <begin position="35"/>
        <end position="52"/>
    </location>
</feature>
<gene>
    <name evidence="2" type="ORF">DN068_20030</name>
</gene>
<proteinExistence type="predicted"/>
<dbReference type="Proteomes" id="UP000248745">
    <property type="component" value="Unassembled WGS sequence"/>
</dbReference>
<evidence type="ECO:0000313" key="3">
    <source>
        <dbReference type="Proteomes" id="UP000248745"/>
    </source>
</evidence>
<keyword evidence="1" id="KW-0812">Transmembrane</keyword>
<feature type="transmembrane region" description="Helical" evidence="1">
    <location>
        <begin position="12"/>
        <end position="29"/>
    </location>
</feature>
<organism evidence="2 3">
    <name type="scientific">Taibaiella soli</name>
    <dbReference type="NCBI Taxonomy" id="1649169"/>
    <lineage>
        <taxon>Bacteria</taxon>
        <taxon>Pseudomonadati</taxon>
        <taxon>Bacteroidota</taxon>
        <taxon>Chitinophagia</taxon>
        <taxon>Chitinophagales</taxon>
        <taxon>Chitinophagaceae</taxon>
        <taxon>Taibaiella</taxon>
    </lineage>
</organism>
<keyword evidence="1" id="KW-0472">Membrane</keyword>
<evidence type="ECO:0000256" key="1">
    <source>
        <dbReference type="SAM" id="Phobius"/>
    </source>
</evidence>
<dbReference type="AlphaFoldDB" id="A0A2W2BBI0"/>
<keyword evidence="3" id="KW-1185">Reference proteome</keyword>
<dbReference type="EMBL" id="QKTW01000027">
    <property type="protein sequence ID" value="PZF70996.1"/>
    <property type="molecule type" value="Genomic_DNA"/>
</dbReference>
<sequence>MKQWPKNVWKMPAMMALCFLIGLPAALMGNLFGHFVAWTALLIPLLVVFFKIRNSKRKFY</sequence>
<reference evidence="2 3" key="1">
    <citation type="submission" date="2018-06" db="EMBL/GenBank/DDBJ databases">
        <title>Mucibacter soli gen. nov., sp. nov., a new member of the family Chitinophagaceae producing mucin.</title>
        <authorList>
            <person name="Kim M.-K."/>
            <person name="Park S."/>
            <person name="Kim T.-S."/>
            <person name="Joung Y."/>
            <person name="Han J.-H."/>
            <person name="Kim S.B."/>
        </authorList>
    </citation>
    <scope>NUCLEOTIDE SEQUENCE [LARGE SCALE GENOMIC DNA]</scope>
    <source>
        <strain evidence="2 3">R1-15</strain>
    </source>
</reference>
<name>A0A2W2BBI0_9BACT</name>
<keyword evidence="1" id="KW-1133">Transmembrane helix</keyword>
<evidence type="ECO:0000313" key="2">
    <source>
        <dbReference type="EMBL" id="PZF70996.1"/>
    </source>
</evidence>
<protein>
    <submittedName>
        <fullName evidence="2">Uncharacterized protein</fullName>
    </submittedName>
</protein>
<comment type="caution">
    <text evidence="2">The sequence shown here is derived from an EMBL/GenBank/DDBJ whole genome shotgun (WGS) entry which is preliminary data.</text>
</comment>
<accession>A0A2W2BBI0</accession>